<gene>
    <name evidence="3" type="ORF">J3R30DRAFT_3697001</name>
</gene>
<keyword evidence="4" id="KW-1185">Reference proteome</keyword>
<reference evidence="3" key="1">
    <citation type="submission" date="2022-08" db="EMBL/GenBank/DDBJ databases">
        <title>A Global Phylogenomic Analysis of the Shiitake Genus Lentinula.</title>
        <authorList>
            <consortium name="DOE Joint Genome Institute"/>
            <person name="Sierra-Patev S."/>
            <person name="Min B."/>
            <person name="Naranjo-Ortiz M."/>
            <person name="Looney B."/>
            <person name="Konkel Z."/>
            <person name="Slot J.C."/>
            <person name="Sakamoto Y."/>
            <person name="Steenwyk J.L."/>
            <person name="Rokas A."/>
            <person name="Carro J."/>
            <person name="Camarero S."/>
            <person name="Ferreira P."/>
            <person name="Molpeceres G."/>
            <person name="Ruiz-Duenas F.J."/>
            <person name="Serrano A."/>
            <person name="Henrissat B."/>
            <person name="Drula E."/>
            <person name="Hughes K.W."/>
            <person name="Mata J.L."/>
            <person name="Ishikawa N.K."/>
            <person name="Vargas-Isla R."/>
            <person name="Ushijima S."/>
            <person name="Smith C.A."/>
            <person name="Ahrendt S."/>
            <person name="Andreopoulos W."/>
            <person name="He G."/>
            <person name="Labutti K."/>
            <person name="Lipzen A."/>
            <person name="Ng V."/>
            <person name="Riley R."/>
            <person name="Sandor L."/>
            <person name="Barry K."/>
            <person name="Martinez A.T."/>
            <person name="Xiao Y."/>
            <person name="Gibbons J.G."/>
            <person name="Terashima K."/>
            <person name="Grigoriev I.V."/>
            <person name="Hibbett D.S."/>
        </authorList>
    </citation>
    <scope>NUCLEOTIDE SEQUENCE</scope>
    <source>
        <strain evidence="3">JLM2183</strain>
    </source>
</reference>
<evidence type="ECO:0000259" key="2">
    <source>
        <dbReference type="PROSITE" id="PS50137"/>
    </source>
</evidence>
<comment type="caution">
    <text evidence="3">The sequence shown here is derived from an EMBL/GenBank/DDBJ whole genome shotgun (WGS) entry which is preliminary data.</text>
</comment>
<proteinExistence type="predicted"/>
<sequence length="73" mass="7616">MSLTAVAIDFQGPGRNSTVSFEESFEGSSDRAVWTVVCKVNGETKGTGTASTKAEAKDLASRQAYEALGLNTA</sequence>
<dbReference type="AlphaFoldDB" id="A0A9W9AP89"/>
<keyword evidence="1" id="KW-0694">RNA-binding</keyword>
<feature type="domain" description="DRBM" evidence="2">
    <location>
        <begin position="22"/>
        <end position="70"/>
    </location>
</feature>
<evidence type="ECO:0000313" key="3">
    <source>
        <dbReference type="EMBL" id="KAJ4485623.1"/>
    </source>
</evidence>
<dbReference type="GO" id="GO:0003723">
    <property type="term" value="F:RNA binding"/>
    <property type="evidence" value="ECO:0007669"/>
    <property type="project" value="UniProtKB-UniRule"/>
</dbReference>
<name>A0A9W9AP89_9AGAR</name>
<evidence type="ECO:0000256" key="1">
    <source>
        <dbReference type="PROSITE-ProRule" id="PRU00266"/>
    </source>
</evidence>
<dbReference type="Gene3D" id="3.30.160.20">
    <property type="match status" value="1"/>
</dbReference>
<organism evidence="3 4">
    <name type="scientific">Lentinula aciculospora</name>
    <dbReference type="NCBI Taxonomy" id="153920"/>
    <lineage>
        <taxon>Eukaryota</taxon>
        <taxon>Fungi</taxon>
        <taxon>Dikarya</taxon>
        <taxon>Basidiomycota</taxon>
        <taxon>Agaricomycotina</taxon>
        <taxon>Agaricomycetes</taxon>
        <taxon>Agaricomycetidae</taxon>
        <taxon>Agaricales</taxon>
        <taxon>Marasmiineae</taxon>
        <taxon>Omphalotaceae</taxon>
        <taxon>Lentinula</taxon>
    </lineage>
</organism>
<dbReference type="EMBL" id="JAOTPV010000003">
    <property type="protein sequence ID" value="KAJ4485623.1"/>
    <property type="molecule type" value="Genomic_DNA"/>
</dbReference>
<dbReference type="Pfam" id="PF00035">
    <property type="entry name" value="dsrm"/>
    <property type="match status" value="1"/>
</dbReference>
<dbReference type="PROSITE" id="PS50137">
    <property type="entry name" value="DS_RBD"/>
    <property type="match status" value="1"/>
</dbReference>
<protein>
    <recommendedName>
        <fullName evidence="2">DRBM domain-containing protein</fullName>
    </recommendedName>
</protein>
<dbReference type="Proteomes" id="UP001150266">
    <property type="component" value="Unassembled WGS sequence"/>
</dbReference>
<accession>A0A9W9AP89</accession>
<dbReference type="InterPro" id="IPR014720">
    <property type="entry name" value="dsRBD_dom"/>
</dbReference>
<dbReference type="OrthoDB" id="3246846at2759"/>
<evidence type="ECO:0000313" key="4">
    <source>
        <dbReference type="Proteomes" id="UP001150266"/>
    </source>
</evidence>
<dbReference type="SUPFAM" id="SSF54768">
    <property type="entry name" value="dsRNA-binding domain-like"/>
    <property type="match status" value="1"/>
</dbReference>